<reference evidence="1 2" key="1">
    <citation type="submission" date="2017-06" db="EMBL/GenBank/DDBJ databases">
        <title>Hymenobacter amundsenii sp. nov. isolated from regoliths in Antarctica.</title>
        <authorList>
            <person name="Sedlacek I."/>
            <person name="Kralova S."/>
            <person name="Pantucek R."/>
            <person name="Svec P."/>
            <person name="Holochova P."/>
            <person name="Stankova E."/>
            <person name="Vrbovska V."/>
            <person name="Busse H.-J."/>
        </authorList>
    </citation>
    <scope>NUCLEOTIDE SEQUENCE [LARGE SCALE GENOMIC DNA]</scope>
    <source>
        <strain evidence="1 2">CCM 8682</strain>
    </source>
</reference>
<evidence type="ECO:0000313" key="2">
    <source>
        <dbReference type="Proteomes" id="UP000197277"/>
    </source>
</evidence>
<keyword evidence="2" id="KW-1185">Reference proteome</keyword>
<dbReference type="EMBL" id="NIRR01000052">
    <property type="protein sequence ID" value="OWP61613.1"/>
    <property type="molecule type" value="Genomic_DNA"/>
</dbReference>
<evidence type="ECO:0000313" key="1">
    <source>
        <dbReference type="EMBL" id="OWP61613.1"/>
    </source>
</evidence>
<dbReference type="Proteomes" id="UP000197277">
    <property type="component" value="Unassembled WGS sequence"/>
</dbReference>
<dbReference type="AlphaFoldDB" id="A0A246FGE2"/>
<organism evidence="1 2">
    <name type="scientific">Hymenobacter amundsenii</name>
    <dbReference type="NCBI Taxonomy" id="2006685"/>
    <lineage>
        <taxon>Bacteria</taxon>
        <taxon>Pseudomonadati</taxon>
        <taxon>Bacteroidota</taxon>
        <taxon>Cytophagia</taxon>
        <taxon>Cytophagales</taxon>
        <taxon>Hymenobacteraceae</taxon>
        <taxon>Hymenobacter</taxon>
    </lineage>
</organism>
<dbReference type="RefSeq" id="WP_088465948.1">
    <property type="nucleotide sequence ID" value="NZ_NIRR01000052.1"/>
</dbReference>
<dbReference type="OrthoDB" id="964489at2"/>
<comment type="caution">
    <text evidence="1">The sequence shown here is derived from an EMBL/GenBank/DDBJ whole genome shotgun (WGS) entry which is preliminary data.</text>
</comment>
<accession>A0A246FGE2</accession>
<proteinExistence type="predicted"/>
<gene>
    <name evidence="1" type="ORF">CDA63_18540</name>
</gene>
<sequence>MPSPEQRLDQLEPVISEQLARQDEIAAKVERVSAQVRQLTVVVTQALSAQSDNISFLLIRTQ</sequence>
<protein>
    <submittedName>
        <fullName evidence="1">Uncharacterized protein</fullName>
    </submittedName>
</protein>
<name>A0A246FGE2_9BACT</name>